<evidence type="ECO:0000256" key="3">
    <source>
        <dbReference type="ARBA" id="ARBA00022621"/>
    </source>
</evidence>
<keyword evidence="10" id="KW-1185">Reference proteome</keyword>
<dbReference type="EMBL" id="KA644791">
    <property type="protein sequence ID" value="AFP59420.1"/>
    <property type="molecule type" value="mRNA"/>
</dbReference>
<dbReference type="PANTHER" id="PTHR47217">
    <property type="entry name" value="GLOBIN-LIKE PROTEIN"/>
    <property type="match status" value="1"/>
</dbReference>
<feature type="domain" description="Globin" evidence="7">
    <location>
        <begin position="1"/>
        <end position="148"/>
    </location>
</feature>
<keyword evidence="5" id="KW-0408">Iron</keyword>
<dbReference type="GO" id="GO:0046872">
    <property type="term" value="F:metal ion binding"/>
    <property type="evidence" value="ECO:0007669"/>
    <property type="project" value="UniProtKB-KW"/>
</dbReference>
<evidence type="ECO:0000313" key="11">
    <source>
        <dbReference type="RefSeq" id="XP_005183602.1"/>
    </source>
</evidence>
<sequence length="155" mass="17894">MNTDEVLEIKRTWDIPAANPTESGSAILMLFFKRYPSNLQKFSAFKDLPLDELSTNARFRAHASRIIKVFDESIQMLGHDWAGPKLEETWSKIATSHFNRQIEKKSFNELKEVILEVLTAACNLNEKQIQAWTKLMDTVYSIIFNSLDKLEKGEQ</sequence>
<dbReference type="VEuPathDB" id="VectorBase:MDOA002784"/>
<reference evidence="8" key="1">
    <citation type="submission" date="2012-08" db="EMBL/GenBank/DDBJ databases">
        <title>Transcriptome of adult Musca domestica launches a platform for comparative house fly gene expression and characterization of differential gene expression among resistant and susceptible house flies.</title>
        <authorList>
            <person name="Liu N."/>
            <person name="Zhang L."/>
            <person name="Li M."/>
            <person name="Reid W."/>
        </authorList>
    </citation>
    <scope>NUCLEOTIDE SEQUENCE</scope>
    <source>
        <strain evidence="8">ALHF</strain>
        <tissue evidence="8">Whole body</tissue>
    </source>
</reference>
<evidence type="ECO:0000259" key="7">
    <source>
        <dbReference type="PROSITE" id="PS01033"/>
    </source>
</evidence>
<dbReference type="CDD" id="cd01040">
    <property type="entry name" value="Mb-like"/>
    <property type="match status" value="1"/>
</dbReference>
<keyword evidence="4" id="KW-0479">Metal-binding</keyword>
<dbReference type="InterPro" id="IPR044399">
    <property type="entry name" value="Mb-like_M"/>
</dbReference>
<keyword evidence="2 6" id="KW-0349">Heme</keyword>
<keyword evidence="1 6" id="KW-0813">Transport</keyword>
<dbReference type="Gene3D" id="1.10.490.10">
    <property type="entry name" value="Globins"/>
    <property type="match status" value="1"/>
</dbReference>
<proteinExistence type="evidence at transcript level"/>
<dbReference type="PANTHER" id="PTHR47217:SF1">
    <property type="entry name" value="GLOBIN-LIKE PROTEIN"/>
    <property type="match status" value="1"/>
</dbReference>
<dbReference type="KEGG" id="mde:101889415"/>
<dbReference type="GO" id="GO:0019825">
    <property type="term" value="F:oxygen binding"/>
    <property type="evidence" value="ECO:0007669"/>
    <property type="project" value="InterPro"/>
</dbReference>
<evidence type="ECO:0000256" key="2">
    <source>
        <dbReference type="ARBA" id="ARBA00022617"/>
    </source>
</evidence>
<organism evidence="8">
    <name type="scientific">Musca domestica</name>
    <name type="common">House fly</name>
    <dbReference type="NCBI Taxonomy" id="7370"/>
    <lineage>
        <taxon>Eukaryota</taxon>
        <taxon>Metazoa</taxon>
        <taxon>Ecdysozoa</taxon>
        <taxon>Arthropoda</taxon>
        <taxon>Hexapoda</taxon>
        <taxon>Insecta</taxon>
        <taxon>Pterygota</taxon>
        <taxon>Neoptera</taxon>
        <taxon>Endopterygota</taxon>
        <taxon>Diptera</taxon>
        <taxon>Brachycera</taxon>
        <taxon>Muscomorpha</taxon>
        <taxon>Muscoidea</taxon>
        <taxon>Muscidae</taxon>
        <taxon>Musca</taxon>
    </lineage>
</organism>
<dbReference type="STRING" id="7370.T1P825"/>
<evidence type="ECO:0000313" key="10">
    <source>
        <dbReference type="Proteomes" id="UP001652621"/>
    </source>
</evidence>
<dbReference type="PROSITE" id="PS01033">
    <property type="entry name" value="GLOBIN"/>
    <property type="match status" value="1"/>
</dbReference>
<protein>
    <submittedName>
        <fullName evidence="8 11 12">Globin</fullName>
    </submittedName>
</protein>
<dbReference type="EnsemblMetazoa" id="MDOA002784-RA">
    <property type="protein sequence ID" value="MDOA002784-PA"/>
    <property type="gene ID" value="MDOA002784"/>
</dbReference>
<dbReference type="InterPro" id="IPR012292">
    <property type="entry name" value="Globin/Proto"/>
</dbReference>
<evidence type="ECO:0000256" key="1">
    <source>
        <dbReference type="ARBA" id="ARBA00022448"/>
    </source>
</evidence>
<dbReference type="SUPFAM" id="SSF46458">
    <property type="entry name" value="Globin-like"/>
    <property type="match status" value="1"/>
</dbReference>
<dbReference type="GO" id="GO:0020037">
    <property type="term" value="F:heme binding"/>
    <property type="evidence" value="ECO:0007669"/>
    <property type="project" value="InterPro"/>
</dbReference>
<reference evidence="9" key="2">
    <citation type="submission" date="2021-01" db="UniProtKB">
        <authorList>
            <consortium name="EnsemblMetazoa"/>
        </authorList>
    </citation>
    <scope>IDENTIFICATION</scope>
    <source>
        <strain evidence="9">Aabys</strain>
    </source>
</reference>
<dbReference type="InterPro" id="IPR009050">
    <property type="entry name" value="Globin-like_sf"/>
</dbReference>
<dbReference type="GO" id="GO:0005344">
    <property type="term" value="F:oxygen carrier activity"/>
    <property type="evidence" value="ECO:0007669"/>
    <property type="project" value="UniProtKB-KW"/>
</dbReference>
<evidence type="ECO:0000256" key="6">
    <source>
        <dbReference type="RuleBase" id="RU000356"/>
    </source>
</evidence>
<evidence type="ECO:0000313" key="8">
    <source>
        <dbReference type="EMBL" id="AFP59420.1"/>
    </source>
</evidence>
<accession>T1P825</accession>
<evidence type="ECO:0000256" key="4">
    <source>
        <dbReference type="ARBA" id="ARBA00022723"/>
    </source>
</evidence>
<keyword evidence="3 6" id="KW-0561">Oxygen transport</keyword>
<dbReference type="VEuPathDB" id="VectorBase:MDOMA2_010317"/>
<dbReference type="Pfam" id="PF00042">
    <property type="entry name" value="Globin"/>
    <property type="match status" value="1"/>
</dbReference>
<name>T1P825_MUSDO</name>
<evidence type="ECO:0000313" key="12">
    <source>
        <dbReference type="RefSeq" id="XP_019892314.1"/>
    </source>
</evidence>
<comment type="similarity">
    <text evidence="6">Belongs to the globin family.</text>
</comment>
<dbReference type="AlphaFoldDB" id="T1P825"/>
<dbReference type="eggNOG" id="KOG3378">
    <property type="taxonomic scope" value="Eukaryota"/>
</dbReference>
<reference evidence="11 12" key="3">
    <citation type="submission" date="2025-04" db="UniProtKB">
        <authorList>
            <consortium name="RefSeq"/>
        </authorList>
    </citation>
    <scope>IDENTIFICATION</scope>
    <source>
        <strain evidence="11 12">Aabys</strain>
    </source>
</reference>
<dbReference type="RefSeq" id="XP_005183602.1">
    <property type="nucleotide sequence ID" value="XM_005183545.3"/>
</dbReference>
<evidence type="ECO:0000256" key="5">
    <source>
        <dbReference type="ARBA" id="ARBA00023004"/>
    </source>
</evidence>
<dbReference type="InterPro" id="IPR000971">
    <property type="entry name" value="Globin"/>
</dbReference>
<dbReference type="RefSeq" id="XP_019892314.1">
    <property type="nucleotide sequence ID" value="XM_020036755.1"/>
</dbReference>
<evidence type="ECO:0000313" key="9">
    <source>
        <dbReference type="EnsemblMetazoa" id="MDOA002784-PA"/>
    </source>
</evidence>
<gene>
    <name evidence="9" type="primary">101889415</name>
    <name evidence="11 12" type="synonym">LOC101889415</name>
</gene>
<dbReference type="Proteomes" id="UP001652621">
    <property type="component" value="Unplaced"/>
</dbReference>
<dbReference type="OrthoDB" id="436496at2759"/>